<keyword evidence="2" id="KW-1185">Reference proteome</keyword>
<protein>
    <submittedName>
        <fullName evidence="1 3">Uncharacterized protein</fullName>
    </submittedName>
</protein>
<accession>A0A6G1FZ16</accession>
<dbReference type="RefSeq" id="XP_033532746.1">
    <property type="nucleotide sequence ID" value="XM_033683247.1"/>
</dbReference>
<evidence type="ECO:0000313" key="3">
    <source>
        <dbReference type="RefSeq" id="XP_033532746.1"/>
    </source>
</evidence>
<evidence type="ECO:0000313" key="2">
    <source>
        <dbReference type="Proteomes" id="UP000504638"/>
    </source>
</evidence>
<proteinExistence type="predicted"/>
<reference evidence="3" key="2">
    <citation type="submission" date="2020-04" db="EMBL/GenBank/DDBJ databases">
        <authorList>
            <consortium name="NCBI Genome Project"/>
        </authorList>
    </citation>
    <scope>NUCLEOTIDE SEQUENCE</scope>
    <source>
        <strain evidence="3">CBS 781.70</strain>
    </source>
</reference>
<organism evidence="1">
    <name type="scientific">Eremomyces bilateralis CBS 781.70</name>
    <dbReference type="NCBI Taxonomy" id="1392243"/>
    <lineage>
        <taxon>Eukaryota</taxon>
        <taxon>Fungi</taxon>
        <taxon>Dikarya</taxon>
        <taxon>Ascomycota</taxon>
        <taxon>Pezizomycotina</taxon>
        <taxon>Dothideomycetes</taxon>
        <taxon>Dothideomycetes incertae sedis</taxon>
        <taxon>Eremomycetales</taxon>
        <taxon>Eremomycetaceae</taxon>
        <taxon>Eremomyces</taxon>
    </lineage>
</organism>
<name>A0A6G1FZ16_9PEZI</name>
<dbReference type="Proteomes" id="UP000504638">
    <property type="component" value="Unplaced"/>
</dbReference>
<sequence>MARCSAVGERGWMRWLEAVQLDRSGAVLRCRAEVSDCARGLFIPLNNSILVPAATGMLIRQASMSQSGFIGATVLGGASIPIWLAITGVPNHGFRTRSQPLVRRAGPTIEYFLYRKHCLTQTQFLLAYAGSRRSDFAFFEREFSRRCYRFSFSLVDEISAKGMIRNGWRGSKHVMDDCGLTVQGLPRIPSYAPMGTGGWGIMAQVGLSLQ</sequence>
<dbReference type="GeneID" id="54423817"/>
<reference evidence="3" key="3">
    <citation type="submission" date="2025-04" db="UniProtKB">
        <authorList>
            <consortium name="RefSeq"/>
        </authorList>
    </citation>
    <scope>IDENTIFICATION</scope>
    <source>
        <strain evidence="3">CBS 781.70</strain>
    </source>
</reference>
<evidence type="ECO:0000313" key="1">
    <source>
        <dbReference type="EMBL" id="KAF1811115.1"/>
    </source>
</evidence>
<reference evidence="1 3" key="1">
    <citation type="submission" date="2020-01" db="EMBL/GenBank/DDBJ databases">
        <authorList>
            <consortium name="DOE Joint Genome Institute"/>
            <person name="Haridas S."/>
            <person name="Albert R."/>
            <person name="Binder M."/>
            <person name="Bloem J."/>
            <person name="Labutti K."/>
            <person name="Salamov A."/>
            <person name="Andreopoulos B."/>
            <person name="Baker S.E."/>
            <person name="Barry K."/>
            <person name="Bills G."/>
            <person name="Bluhm B.H."/>
            <person name="Cannon C."/>
            <person name="Castanera R."/>
            <person name="Culley D.E."/>
            <person name="Daum C."/>
            <person name="Ezra D."/>
            <person name="Gonzalez J.B."/>
            <person name="Henrissat B."/>
            <person name="Kuo A."/>
            <person name="Liang C."/>
            <person name="Lipzen A."/>
            <person name="Lutzoni F."/>
            <person name="Magnuson J."/>
            <person name="Mondo S."/>
            <person name="Nolan M."/>
            <person name="Ohm R."/>
            <person name="Pangilinan J."/>
            <person name="Park H.-J."/>
            <person name="Ramirez L."/>
            <person name="Alfaro M."/>
            <person name="Sun H."/>
            <person name="Tritt A."/>
            <person name="Yoshinaga Y."/>
            <person name="Zwiers L.-H."/>
            <person name="Turgeon B.G."/>
            <person name="Goodwin S.B."/>
            <person name="Spatafora J.W."/>
            <person name="Crous P.W."/>
            <person name="Grigoriev I.V."/>
        </authorList>
    </citation>
    <scope>NUCLEOTIDE SEQUENCE</scope>
    <source>
        <strain evidence="1 3">CBS 781.70</strain>
    </source>
</reference>
<dbReference type="EMBL" id="ML975163">
    <property type="protein sequence ID" value="KAF1811115.1"/>
    <property type="molecule type" value="Genomic_DNA"/>
</dbReference>
<gene>
    <name evidence="1 3" type="ORF">P152DRAFT_79096</name>
</gene>
<dbReference type="AlphaFoldDB" id="A0A6G1FZ16"/>